<dbReference type="Pfam" id="PF14547">
    <property type="entry name" value="Hydrophob_seed"/>
    <property type="match status" value="1"/>
</dbReference>
<keyword evidence="5" id="KW-1185">Reference proteome</keyword>
<accession>A0AAV0JW27</accession>
<dbReference type="Gene3D" id="1.10.110.10">
    <property type="entry name" value="Plant lipid-transfer and hydrophobic proteins"/>
    <property type="match status" value="1"/>
</dbReference>
<dbReference type="InterPro" id="IPR051636">
    <property type="entry name" value="Plant_LTP/defense-related"/>
</dbReference>
<dbReference type="PANTHER" id="PTHR31731">
    <property type="match status" value="1"/>
</dbReference>
<dbReference type="InterPro" id="IPR027923">
    <property type="entry name" value="Hydrophob_seed_dom"/>
</dbReference>
<feature type="domain" description="Hydrophobic seed protein" evidence="3">
    <location>
        <begin position="27"/>
        <end position="115"/>
    </location>
</feature>
<gene>
    <name evidence="4" type="ORF">LITE_LOCUS15962</name>
</gene>
<evidence type="ECO:0000259" key="3">
    <source>
        <dbReference type="Pfam" id="PF14547"/>
    </source>
</evidence>
<proteinExistence type="inferred from homology"/>
<dbReference type="AlphaFoldDB" id="A0AAV0JW27"/>
<dbReference type="Proteomes" id="UP001154282">
    <property type="component" value="Unassembled WGS sequence"/>
</dbReference>
<keyword evidence="2" id="KW-0732">Signal</keyword>
<comment type="caution">
    <text evidence="4">The sequence shown here is derived from an EMBL/GenBank/DDBJ whole genome shotgun (WGS) entry which is preliminary data.</text>
</comment>
<feature type="signal peptide" evidence="2">
    <location>
        <begin position="1"/>
        <end position="25"/>
    </location>
</feature>
<evidence type="ECO:0000256" key="2">
    <source>
        <dbReference type="SAM" id="SignalP"/>
    </source>
</evidence>
<name>A0AAV0JW27_9ROSI</name>
<feature type="chain" id="PRO_5043594725" description="Hydrophobic seed protein domain-containing protein" evidence="2">
    <location>
        <begin position="26"/>
        <end position="116"/>
    </location>
</feature>
<dbReference type="SUPFAM" id="SSF47699">
    <property type="entry name" value="Bifunctional inhibitor/lipid-transfer protein/seed storage 2S albumin"/>
    <property type="match status" value="1"/>
</dbReference>
<sequence>MASSKAILGLFLALNLLMFSYSTTATTCDPANLGVCVDLLEYLLKIRIGAQPASEPCCSFINGVADLDAALCVCAALKTSTLGLGGLINGLNINLALTVLLNKCDHSVPLGFVCAY</sequence>
<reference evidence="4" key="1">
    <citation type="submission" date="2022-08" db="EMBL/GenBank/DDBJ databases">
        <authorList>
            <person name="Gutierrez-Valencia J."/>
        </authorList>
    </citation>
    <scope>NUCLEOTIDE SEQUENCE</scope>
</reference>
<dbReference type="EMBL" id="CAMGYJ010000005">
    <property type="protein sequence ID" value="CAI0413449.1"/>
    <property type="molecule type" value="Genomic_DNA"/>
</dbReference>
<dbReference type="InterPro" id="IPR036312">
    <property type="entry name" value="Bifun_inhib/LTP/seed_sf"/>
</dbReference>
<evidence type="ECO:0000313" key="4">
    <source>
        <dbReference type="EMBL" id="CAI0413449.1"/>
    </source>
</evidence>
<evidence type="ECO:0000256" key="1">
    <source>
        <dbReference type="ARBA" id="ARBA00008965"/>
    </source>
</evidence>
<comment type="similarity">
    <text evidence="1">Belongs to the plant LTP family. PEARLI1 subfamily.</text>
</comment>
<evidence type="ECO:0000313" key="5">
    <source>
        <dbReference type="Proteomes" id="UP001154282"/>
    </source>
</evidence>
<protein>
    <recommendedName>
        <fullName evidence="3">Hydrophobic seed protein domain-containing protein</fullName>
    </recommendedName>
</protein>
<organism evidence="4 5">
    <name type="scientific">Linum tenue</name>
    <dbReference type="NCBI Taxonomy" id="586396"/>
    <lineage>
        <taxon>Eukaryota</taxon>
        <taxon>Viridiplantae</taxon>
        <taxon>Streptophyta</taxon>
        <taxon>Embryophyta</taxon>
        <taxon>Tracheophyta</taxon>
        <taxon>Spermatophyta</taxon>
        <taxon>Magnoliopsida</taxon>
        <taxon>eudicotyledons</taxon>
        <taxon>Gunneridae</taxon>
        <taxon>Pentapetalae</taxon>
        <taxon>rosids</taxon>
        <taxon>fabids</taxon>
        <taxon>Malpighiales</taxon>
        <taxon>Linaceae</taxon>
        <taxon>Linum</taxon>
    </lineage>
</organism>